<evidence type="ECO:0000256" key="4">
    <source>
        <dbReference type="ARBA" id="ARBA00022553"/>
    </source>
</evidence>
<dbReference type="InterPro" id="IPR000014">
    <property type="entry name" value="PAS"/>
</dbReference>
<dbReference type="PANTHER" id="PTHR43065">
    <property type="entry name" value="SENSOR HISTIDINE KINASE"/>
    <property type="match status" value="1"/>
</dbReference>
<dbReference type="InterPro" id="IPR036890">
    <property type="entry name" value="HATPase_C_sf"/>
</dbReference>
<dbReference type="SMART" id="SM00091">
    <property type="entry name" value="PAS"/>
    <property type="match status" value="1"/>
</dbReference>
<comment type="caution">
    <text evidence="14">The sequence shown here is derived from an EMBL/GenBank/DDBJ whole genome shotgun (WGS) entry which is preliminary data.</text>
</comment>
<evidence type="ECO:0000256" key="7">
    <source>
        <dbReference type="ARBA" id="ARBA00022777"/>
    </source>
</evidence>
<dbReference type="GO" id="GO:0005886">
    <property type="term" value="C:plasma membrane"/>
    <property type="evidence" value="ECO:0007669"/>
    <property type="project" value="UniProtKB-SubCell"/>
</dbReference>
<dbReference type="Pfam" id="PF00512">
    <property type="entry name" value="HisKA"/>
    <property type="match status" value="1"/>
</dbReference>
<gene>
    <name evidence="14" type="ORF">A2Y75_08965</name>
</gene>
<dbReference type="Pfam" id="PF13185">
    <property type="entry name" value="GAF_2"/>
    <property type="match status" value="1"/>
</dbReference>
<evidence type="ECO:0000256" key="6">
    <source>
        <dbReference type="ARBA" id="ARBA00022741"/>
    </source>
</evidence>
<dbReference type="SMART" id="SM00065">
    <property type="entry name" value="GAF"/>
    <property type="match status" value="1"/>
</dbReference>
<evidence type="ECO:0000256" key="2">
    <source>
        <dbReference type="ARBA" id="ARBA00004236"/>
    </source>
</evidence>
<feature type="transmembrane region" description="Helical" evidence="10">
    <location>
        <begin position="47"/>
        <end position="66"/>
    </location>
</feature>
<feature type="domain" description="PAC" evidence="13">
    <location>
        <begin position="337"/>
        <end position="389"/>
    </location>
</feature>
<dbReference type="Pfam" id="PF00989">
    <property type="entry name" value="PAS"/>
    <property type="match status" value="1"/>
</dbReference>
<dbReference type="Pfam" id="PF02518">
    <property type="entry name" value="HATPase_c"/>
    <property type="match status" value="1"/>
</dbReference>
<dbReference type="AlphaFoldDB" id="A0A1F2WF42"/>
<evidence type="ECO:0000256" key="5">
    <source>
        <dbReference type="ARBA" id="ARBA00022679"/>
    </source>
</evidence>
<keyword evidence="5" id="KW-0808">Transferase</keyword>
<dbReference type="SUPFAM" id="SSF55874">
    <property type="entry name" value="ATPase domain of HSP90 chaperone/DNA topoisomerase II/histidine kinase"/>
    <property type="match status" value="1"/>
</dbReference>
<dbReference type="PROSITE" id="PS50113">
    <property type="entry name" value="PAC"/>
    <property type="match status" value="1"/>
</dbReference>
<dbReference type="Gene3D" id="3.30.565.10">
    <property type="entry name" value="Histidine kinase-like ATPase, C-terminal domain"/>
    <property type="match status" value="1"/>
</dbReference>
<dbReference type="InterPro" id="IPR004358">
    <property type="entry name" value="Sig_transdc_His_kin-like_C"/>
</dbReference>
<dbReference type="EMBL" id="MELK01000053">
    <property type="protein sequence ID" value="OFW55451.1"/>
    <property type="molecule type" value="Genomic_DNA"/>
</dbReference>
<evidence type="ECO:0000256" key="8">
    <source>
        <dbReference type="ARBA" id="ARBA00022840"/>
    </source>
</evidence>
<keyword evidence="10" id="KW-0812">Transmembrane</keyword>
<dbReference type="Proteomes" id="UP000177876">
    <property type="component" value="Unassembled WGS sequence"/>
</dbReference>
<dbReference type="InterPro" id="IPR003594">
    <property type="entry name" value="HATPase_dom"/>
</dbReference>
<keyword evidence="8" id="KW-0067">ATP-binding</keyword>
<dbReference type="Gene3D" id="3.30.450.40">
    <property type="match status" value="1"/>
</dbReference>
<keyword evidence="7" id="KW-0418">Kinase</keyword>
<keyword evidence="6" id="KW-0547">Nucleotide-binding</keyword>
<evidence type="ECO:0000313" key="14">
    <source>
        <dbReference type="EMBL" id="OFW55451.1"/>
    </source>
</evidence>
<dbReference type="Gene3D" id="3.30.450.20">
    <property type="entry name" value="PAS domain"/>
    <property type="match status" value="1"/>
</dbReference>
<name>A0A1F2WF42_9ACTN</name>
<dbReference type="STRING" id="1797197.A2Y75_08965"/>
<accession>A0A1F2WF42</accession>
<dbReference type="InterPro" id="IPR013767">
    <property type="entry name" value="PAS_fold"/>
</dbReference>
<dbReference type="InterPro" id="IPR003018">
    <property type="entry name" value="GAF"/>
</dbReference>
<proteinExistence type="predicted"/>
<dbReference type="Gene3D" id="1.10.287.130">
    <property type="match status" value="1"/>
</dbReference>
<dbReference type="InterPro" id="IPR035965">
    <property type="entry name" value="PAS-like_dom_sf"/>
</dbReference>
<protein>
    <recommendedName>
        <fullName evidence="3">histidine kinase</fullName>
        <ecNumber evidence="3">2.7.13.3</ecNumber>
    </recommendedName>
</protein>
<dbReference type="InterPro" id="IPR005467">
    <property type="entry name" value="His_kinase_dom"/>
</dbReference>
<keyword evidence="4" id="KW-0597">Phosphoprotein</keyword>
<dbReference type="GO" id="GO:0005524">
    <property type="term" value="F:ATP binding"/>
    <property type="evidence" value="ECO:0007669"/>
    <property type="project" value="UniProtKB-KW"/>
</dbReference>
<dbReference type="SUPFAM" id="SSF55781">
    <property type="entry name" value="GAF domain-like"/>
    <property type="match status" value="1"/>
</dbReference>
<evidence type="ECO:0000256" key="3">
    <source>
        <dbReference type="ARBA" id="ARBA00012438"/>
    </source>
</evidence>
<dbReference type="GO" id="GO:0000155">
    <property type="term" value="F:phosphorelay sensor kinase activity"/>
    <property type="evidence" value="ECO:0007669"/>
    <property type="project" value="InterPro"/>
</dbReference>
<dbReference type="PROSITE" id="PS50112">
    <property type="entry name" value="PAS"/>
    <property type="match status" value="1"/>
</dbReference>
<keyword evidence="10" id="KW-0472">Membrane</keyword>
<keyword evidence="9" id="KW-0902">Two-component regulatory system</keyword>
<dbReference type="EC" id="2.7.13.3" evidence="3"/>
<dbReference type="CDD" id="cd00130">
    <property type="entry name" value="PAS"/>
    <property type="match status" value="1"/>
</dbReference>
<evidence type="ECO:0000259" key="13">
    <source>
        <dbReference type="PROSITE" id="PS50113"/>
    </source>
</evidence>
<dbReference type="SUPFAM" id="SSF47384">
    <property type="entry name" value="Homodimeric domain of signal transducing histidine kinase"/>
    <property type="match status" value="1"/>
</dbReference>
<dbReference type="InterPro" id="IPR029016">
    <property type="entry name" value="GAF-like_dom_sf"/>
</dbReference>
<evidence type="ECO:0000256" key="10">
    <source>
        <dbReference type="SAM" id="Phobius"/>
    </source>
</evidence>
<dbReference type="PROSITE" id="PS50109">
    <property type="entry name" value="HIS_KIN"/>
    <property type="match status" value="1"/>
</dbReference>
<dbReference type="InterPro" id="IPR000700">
    <property type="entry name" value="PAS-assoc_C"/>
</dbReference>
<evidence type="ECO:0000256" key="1">
    <source>
        <dbReference type="ARBA" id="ARBA00000085"/>
    </source>
</evidence>
<feature type="domain" description="PAS" evidence="12">
    <location>
        <begin position="259"/>
        <end position="303"/>
    </location>
</feature>
<comment type="subcellular location">
    <subcellularLocation>
        <location evidence="2">Cell membrane</location>
    </subcellularLocation>
</comment>
<keyword evidence="10" id="KW-1133">Transmembrane helix</keyword>
<sequence>MYNRGSRGVGPKKGLKDLLLPIIVVTIAILVTGIITTTAVISPPTDYLLAGGLGFCVLALVIFLAVEWSRYREQNKGYINEITDLNLRFGILADAVSAVSSTLDLQELVENILGVMLTLTNSNIGVVLIPDDSGTSLQVLTHRGFMETAVRGLKIPVGKSGIGKSFKNGQMLIRKDMAEDPKAAETYSEGQSPRSQIIMPLKAKGQMVGVAVTACCDEHEYKQDEVLLLSSLCHELAVAMINVDLYQQSQRTLEWLADTQEYTDHFIQEMLAGVLVVNNEGDVMFFNQEAADILKIAPKEVIGVNYNDLVPEREKFRALAFIKPILQLCLDEERIFRRHEMVIEGPNARRMTINFNAFPLHLGKGERMGAAMVFMDITSIKDMESRLRQQDHLSILGQMAAKIAHEVKNPLFAIIGLADELVEDEAEEDRRRLLDMIKQEAALSNQWISGMLSFSKSPFPISEQAELYLQSELPDLIADFIHVNGKDNVKINGDFESDSPPVIITHENVRHVLFNLLENAMQAMPDGGVITVRLHDSGDGFVEMRVEDTGAGIKEEIRPSIFDPFFTTKDGGTGLGLSIVEKILLDTGGDIEVRSQQNLGTTFILKLPTRGSSL</sequence>
<dbReference type="SMART" id="SM00387">
    <property type="entry name" value="HATPase_c"/>
    <property type="match status" value="1"/>
</dbReference>
<dbReference type="NCBIfam" id="TIGR00229">
    <property type="entry name" value="sensory_box"/>
    <property type="match status" value="1"/>
</dbReference>
<dbReference type="SUPFAM" id="SSF55785">
    <property type="entry name" value="PYP-like sensor domain (PAS domain)"/>
    <property type="match status" value="1"/>
</dbReference>
<dbReference type="PRINTS" id="PR00344">
    <property type="entry name" value="BCTRLSENSOR"/>
</dbReference>
<evidence type="ECO:0000259" key="12">
    <source>
        <dbReference type="PROSITE" id="PS50112"/>
    </source>
</evidence>
<feature type="transmembrane region" description="Helical" evidence="10">
    <location>
        <begin position="20"/>
        <end position="41"/>
    </location>
</feature>
<evidence type="ECO:0000259" key="11">
    <source>
        <dbReference type="PROSITE" id="PS50109"/>
    </source>
</evidence>
<evidence type="ECO:0000256" key="9">
    <source>
        <dbReference type="ARBA" id="ARBA00023012"/>
    </source>
</evidence>
<dbReference type="InterPro" id="IPR003661">
    <property type="entry name" value="HisK_dim/P_dom"/>
</dbReference>
<dbReference type="InterPro" id="IPR036097">
    <property type="entry name" value="HisK_dim/P_sf"/>
</dbReference>
<dbReference type="SMART" id="SM00388">
    <property type="entry name" value="HisKA"/>
    <property type="match status" value="1"/>
</dbReference>
<feature type="domain" description="Histidine kinase" evidence="11">
    <location>
        <begin position="402"/>
        <end position="611"/>
    </location>
</feature>
<reference evidence="14 15" key="1">
    <citation type="journal article" date="2016" name="Nat. Commun.">
        <title>Thousands of microbial genomes shed light on interconnected biogeochemical processes in an aquifer system.</title>
        <authorList>
            <person name="Anantharaman K."/>
            <person name="Brown C.T."/>
            <person name="Hug L.A."/>
            <person name="Sharon I."/>
            <person name="Castelle C.J."/>
            <person name="Probst A.J."/>
            <person name="Thomas B.C."/>
            <person name="Singh A."/>
            <person name="Wilkins M.J."/>
            <person name="Karaoz U."/>
            <person name="Brodie E.L."/>
            <person name="Williams K.H."/>
            <person name="Hubbard S.S."/>
            <person name="Banfield J.F."/>
        </authorList>
    </citation>
    <scope>NUCLEOTIDE SEQUENCE [LARGE SCALE GENOMIC DNA]</scope>
</reference>
<dbReference type="PANTHER" id="PTHR43065:SF10">
    <property type="entry name" value="PEROXIDE STRESS-ACTIVATED HISTIDINE KINASE MAK3"/>
    <property type="match status" value="1"/>
</dbReference>
<dbReference type="CDD" id="cd00082">
    <property type="entry name" value="HisKA"/>
    <property type="match status" value="1"/>
</dbReference>
<evidence type="ECO:0000313" key="15">
    <source>
        <dbReference type="Proteomes" id="UP000177876"/>
    </source>
</evidence>
<organism evidence="14 15">
    <name type="scientific">Candidatus Solincola sediminis</name>
    <dbReference type="NCBI Taxonomy" id="1797199"/>
    <lineage>
        <taxon>Bacteria</taxon>
        <taxon>Bacillati</taxon>
        <taxon>Actinomycetota</taxon>
        <taxon>Candidatus Geothermincolia</taxon>
        <taxon>Candidatus Geothermincolales</taxon>
        <taxon>Candidatus Geothermincolaceae</taxon>
        <taxon>Candidatus Solincola</taxon>
    </lineage>
</organism>
<dbReference type="GO" id="GO:0006355">
    <property type="term" value="P:regulation of DNA-templated transcription"/>
    <property type="evidence" value="ECO:0007669"/>
    <property type="project" value="InterPro"/>
</dbReference>
<comment type="catalytic activity">
    <reaction evidence="1">
        <text>ATP + protein L-histidine = ADP + protein N-phospho-L-histidine.</text>
        <dbReference type="EC" id="2.7.13.3"/>
    </reaction>
</comment>